<protein>
    <submittedName>
        <fullName evidence="7">Bromo domain-containing protein</fullName>
    </submittedName>
</protein>
<dbReference type="EMBL" id="UYRT01000389">
    <property type="protein sequence ID" value="VDK28099.1"/>
    <property type="molecule type" value="Genomic_DNA"/>
</dbReference>
<sequence>MDKARKTRVEVITRQQLIDAYVRIRTRCDETFIRVYAQMDEQFREVRHVRSLALNLHFDTSTDKACACHETGHMKTNKNCPLYGKDSTKGAVKTIGDIHPVPFWISGLSFAKILSDSLGDSEKLCIEKEEKVEQMRNRGSDKTEGLEYEGHSFEYIGVRFLSEAVALTDEQLEKMAIPSGELIAVEGTKLKISRKLYSHAEMIKKNALRLHIPRGLLEGDGKLGGTTGKPSPSTPADGEEKISMVHGIDNNDDVDPDDDVEIPEMPERPKTGRSRSVASSSAKRRYATDMDDYLFGPQKTVKRIRADPKVSMSIVLNEIFYDLRSVPGCEEIMFPVPDYYSIIKEPMDLQTIKRKISENKYELRRQFLYDVKLIMDNSILYNGVNHPITTTAKNVINRFGRYGNRFVVLRDHFYWTCFHTLGGI</sequence>
<evidence type="ECO:0000256" key="3">
    <source>
        <dbReference type="SAM" id="MobiDB-lite"/>
    </source>
</evidence>
<feature type="domain" description="Bromo" evidence="4">
    <location>
        <begin position="312"/>
        <end position="389"/>
    </location>
</feature>
<keyword evidence="6" id="KW-1185">Reference proteome</keyword>
<dbReference type="InterPro" id="IPR036427">
    <property type="entry name" value="Bromodomain-like_sf"/>
</dbReference>
<name>A0A183CVF6_9BILA</name>
<dbReference type="WBParaSite" id="GPUH_0000044701-mRNA-1">
    <property type="protein sequence ID" value="GPUH_0000044701-mRNA-1"/>
    <property type="gene ID" value="GPUH_0000044701"/>
</dbReference>
<dbReference type="SUPFAM" id="SSF47370">
    <property type="entry name" value="Bromodomain"/>
    <property type="match status" value="1"/>
</dbReference>
<dbReference type="InterPro" id="IPR040240">
    <property type="entry name" value="TAF1"/>
</dbReference>
<dbReference type="PROSITE" id="PS50014">
    <property type="entry name" value="BROMODOMAIN_2"/>
    <property type="match status" value="1"/>
</dbReference>
<organism evidence="7">
    <name type="scientific">Gongylonema pulchrum</name>
    <dbReference type="NCBI Taxonomy" id="637853"/>
    <lineage>
        <taxon>Eukaryota</taxon>
        <taxon>Metazoa</taxon>
        <taxon>Ecdysozoa</taxon>
        <taxon>Nematoda</taxon>
        <taxon>Chromadorea</taxon>
        <taxon>Rhabditida</taxon>
        <taxon>Spirurina</taxon>
        <taxon>Spiruromorpha</taxon>
        <taxon>Spiruroidea</taxon>
        <taxon>Gongylonematidae</taxon>
        <taxon>Gongylonema</taxon>
    </lineage>
</organism>
<dbReference type="GO" id="GO:0051123">
    <property type="term" value="P:RNA polymerase II preinitiation complex assembly"/>
    <property type="evidence" value="ECO:0007669"/>
    <property type="project" value="TreeGrafter"/>
</dbReference>
<feature type="region of interest" description="Disordered" evidence="3">
    <location>
        <begin position="219"/>
        <end position="283"/>
    </location>
</feature>
<dbReference type="PRINTS" id="PR00503">
    <property type="entry name" value="BROMODOMAIN"/>
</dbReference>
<dbReference type="PANTHER" id="PTHR13900:SF0">
    <property type="entry name" value="TRANSCRIPTION INITIATION FACTOR TFIID SUBUNIT 1"/>
    <property type="match status" value="1"/>
</dbReference>
<feature type="compositionally biased region" description="Acidic residues" evidence="3">
    <location>
        <begin position="250"/>
        <end position="264"/>
    </location>
</feature>
<dbReference type="GO" id="GO:0016251">
    <property type="term" value="F:RNA polymerase II general transcription initiation factor activity"/>
    <property type="evidence" value="ECO:0007669"/>
    <property type="project" value="InterPro"/>
</dbReference>
<keyword evidence="1 2" id="KW-0103">Bromodomain</keyword>
<evidence type="ECO:0000313" key="6">
    <source>
        <dbReference type="Proteomes" id="UP000271098"/>
    </source>
</evidence>
<dbReference type="Pfam" id="PF00439">
    <property type="entry name" value="Bromodomain"/>
    <property type="match status" value="1"/>
</dbReference>
<dbReference type="OrthoDB" id="5752at2759"/>
<reference evidence="7" key="1">
    <citation type="submission" date="2016-06" db="UniProtKB">
        <authorList>
            <consortium name="WormBaseParasite"/>
        </authorList>
    </citation>
    <scope>IDENTIFICATION</scope>
</reference>
<dbReference type="GO" id="GO:0017025">
    <property type="term" value="F:TBP-class protein binding"/>
    <property type="evidence" value="ECO:0007669"/>
    <property type="project" value="InterPro"/>
</dbReference>
<dbReference type="Proteomes" id="UP000271098">
    <property type="component" value="Unassembled WGS sequence"/>
</dbReference>
<reference evidence="5 6" key="2">
    <citation type="submission" date="2018-11" db="EMBL/GenBank/DDBJ databases">
        <authorList>
            <consortium name="Pathogen Informatics"/>
        </authorList>
    </citation>
    <scope>NUCLEOTIDE SEQUENCE [LARGE SCALE GENOMIC DNA]</scope>
</reference>
<evidence type="ECO:0000256" key="2">
    <source>
        <dbReference type="PROSITE-ProRule" id="PRU00035"/>
    </source>
</evidence>
<evidence type="ECO:0000313" key="7">
    <source>
        <dbReference type="WBParaSite" id="GPUH_0000044701-mRNA-1"/>
    </source>
</evidence>
<dbReference type="GO" id="GO:0005669">
    <property type="term" value="C:transcription factor TFIID complex"/>
    <property type="evidence" value="ECO:0007669"/>
    <property type="project" value="InterPro"/>
</dbReference>
<dbReference type="AlphaFoldDB" id="A0A183CVF6"/>
<evidence type="ECO:0000259" key="4">
    <source>
        <dbReference type="PROSITE" id="PS50014"/>
    </source>
</evidence>
<gene>
    <name evidence="5" type="ORF">GPUH_LOCUS447</name>
</gene>
<dbReference type="GO" id="GO:0004402">
    <property type="term" value="F:histone acetyltransferase activity"/>
    <property type="evidence" value="ECO:0007669"/>
    <property type="project" value="InterPro"/>
</dbReference>
<proteinExistence type="predicted"/>
<accession>A0A183CVF6</accession>
<dbReference type="SMART" id="SM00297">
    <property type="entry name" value="BROMO"/>
    <property type="match status" value="1"/>
</dbReference>
<dbReference type="Gene3D" id="1.20.920.10">
    <property type="entry name" value="Bromodomain-like"/>
    <property type="match status" value="1"/>
</dbReference>
<evidence type="ECO:0000313" key="5">
    <source>
        <dbReference type="EMBL" id="VDK28099.1"/>
    </source>
</evidence>
<dbReference type="PANTHER" id="PTHR13900">
    <property type="entry name" value="TRANSCRIPTION INITIATION FACTOR TFIID"/>
    <property type="match status" value="1"/>
</dbReference>
<dbReference type="InterPro" id="IPR001487">
    <property type="entry name" value="Bromodomain"/>
</dbReference>
<evidence type="ECO:0000256" key="1">
    <source>
        <dbReference type="ARBA" id="ARBA00023117"/>
    </source>
</evidence>